<dbReference type="GO" id="GO:0009366">
    <property type="term" value="C:enterobactin synthetase complex"/>
    <property type="evidence" value="ECO:0007669"/>
    <property type="project" value="TreeGrafter"/>
</dbReference>
<dbReference type="SUPFAM" id="SSF53474">
    <property type="entry name" value="alpha/beta-Hydrolases"/>
    <property type="match status" value="1"/>
</dbReference>
<feature type="domain" description="Carrier" evidence="4">
    <location>
        <begin position="1578"/>
        <end position="1653"/>
    </location>
</feature>
<dbReference type="GO" id="GO:0031177">
    <property type="term" value="F:phosphopantetheine binding"/>
    <property type="evidence" value="ECO:0007669"/>
    <property type="project" value="InterPro"/>
</dbReference>
<feature type="domain" description="Carrier" evidence="4">
    <location>
        <begin position="2634"/>
        <end position="2709"/>
    </location>
</feature>
<dbReference type="PROSITE" id="PS00455">
    <property type="entry name" value="AMP_BINDING"/>
    <property type="match status" value="1"/>
</dbReference>
<organism evidence="5 6">
    <name type="scientific">Gordonia humi</name>
    <dbReference type="NCBI Taxonomy" id="686429"/>
    <lineage>
        <taxon>Bacteria</taxon>
        <taxon>Bacillati</taxon>
        <taxon>Actinomycetota</taxon>
        <taxon>Actinomycetes</taxon>
        <taxon>Mycobacteriales</taxon>
        <taxon>Gordoniaceae</taxon>
        <taxon>Gordonia</taxon>
    </lineage>
</organism>
<dbReference type="InterPro" id="IPR000873">
    <property type="entry name" value="AMP-dep_synth/lig_dom"/>
</dbReference>
<dbReference type="CDD" id="cd05930">
    <property type="entry name" value="A_NRPS"/>
    <property type="match status" value="1"/>
</dbReference>
<dbReference type="FunFam" id="3.40.50.980:FF:000002">
    <property type="entry name" value="Enterobactin synthetase component F"/>
    <property type="match status" value="1"/>
</dbReference>
<dbReference type="Gene3D" id="3.30.559.10">
    <property type="entry name" value="Chloramphenicol acetyltransferase-like domain"/>
    <property type="match status" value="3"/>
</dbReference>
<dbReference type="PANTHER" id="PTHR45527">
    <property type="entry name" value="NONRIBOSOMAL PEPTIDE SYNTHETASE"/>
    <property type="match status" value="1"/>
</dbReference>
<dbReference type="InterPro" id="IPR029058">
    <property type="entry name" value="AB_hydrolase_fold"/>
</dbReference>
<dbReference type="InterPro" id="IPR010071">
    <property type="entry name" value="AA_adenyl_dom"/>
</dbReference>
<dbReference type="Pfam" id="PF00550">
    <property type="entry name" value="PP-binding"/>
    <property type="match status" value="4"/>
</dbReference>
<comment type="caution">
    <text evidence="5">The sequence shown here is derived from an EMBL/GenBank/DDBJ whole genome shotgun (WGS) entry which is preliminary data.</text>
</comment>
<dbReference type="FunFam" id="3.30.300.30:FF:000015">
    <property type="entry name" value="Nonribosomal peptide synthase SidD"/>
    <property type="match status" value="1"/>
</dbReference>
<dbReference type="InterPro" id="IPR042099">
    <property type="entry name" value="ANL_N_sf"/>
</dbReference>
<dbReference type="Proteomes" id="UP000551501">
    <property type="component" value="Unassembled WGS sequence"/>
</dbReference>
<dbReference type="Pfam" id="PF13193">
    <property type="entry name" value="AMP-binding_C"/>
    <property type="match status" value="3"/>
</dbReference>
<dbReference type="Gene3D" id="3.40.50.980">
    <property type="match status" value="6"/>
</dbReference>
<dbReference type="InterPro" id="IPR036736">
    <property type="entry name" value="ACP-like_sf"/>
</dbReference>
<evidence type="ECO:0000259" key="4">
    <source>
        <dbReference type="PROSITE" id="PS50075"/>
    </source>
</evidence>
<dbReference type="FunFam" id="3.40.50.980:FF:000001">
    <property type="entry name" value="Non-ribosomal peptide synthetase"/>
    <property type="match status" value="1"/>
</dbReference>
<dbReference type="InterPro" id="IPR023213">
    <property type="entry name" value="CAT-like_dom_sf"/>
</dbReference>
<keyword evidence="2" id="KW-0596">Phosphopantetheine</keyword>
<dbReference type="Pfam" id="PF00975">
    <property type="entry name" value="Thioesterase"/>
    <property type="match status" value="1"/>
</dbReference>
<dbReference type="SMART" id="SM00823">
    <property type="entry name" value="PKS_PP"/>
    <property type="match status" value="4"/>
</dbReference>
<dbReference type="FunFam" id="2.30.38.10:FF:000001">
    <property type="entry name" value="Non-ribosomal peptide synthetase PvdI"/>
    <property type="match status" value="3"/>
</dbReference>
<dbReference type="GO" id="GO:0047527">
    <property type="term" value="F:2,3-dihydroxybenzoate-serine ligase activity"/>
    <property type="evidence" value="ECO:0007669"/>
    <property type="project" value="TreeGrafter"/>
</dbReference>
<dbReference type="EMBL" id="JACIFP010000001">
    <property type="protein sequence ID" value="MBB4135290.1"/>
    <property type="molecule type" value="Genomic_DNA"/>
</dbReference>
<dbReference type="InterPro" id="IPR006162">
    <property type="entry name" value="Ppantetheine_attach_site"/>
</dbReference>
<gene>
    <name evidence="5" type="ORF">BKA16_001842</name>
</gene>
<dbReference type="GO" id="GO:0008610">
    <property type="term" value="P:lipid biosynthetic process"/>
    <property type="evidence" value="ECO:0007669"/>
    <property type="project" value="UniProtKB-ARBA"/>
</dbReference>
<protein>
    <submittedName>
        <fullName evidence="5">Amino acid adenylation domain-containing protein</fullName>
    </submittedName>
</protein>
<dbReference type="Gene3D" id="2.30.38.10">
    <property type="entry name" value="Luciferase, Domain 3"/>
    <property type="match status" value="3"/>
</dbReference>
<dbReference type="InterPro" id="IPR009081">
    <property type="entry name" value="PP-bd_ACP"/>
</dbReference>
<dbReference type="GO" id="GO:0005829">
    <property type="term" value="C:cytosol"/>
    <property type="evidence" value="ECO:0007669"/>
    <property type="project" value="TreeGrafter"/>
</dbReference>
<dbReference type="Pfam" id="PF00668">
    <property type="entry name" value="Condensation"/>
    <property type="match status" value="3"/>
</dbReference>
<accession>A0A840F4V3</accession>
<dbReference type="PANTHER" id="PTHR45527:SF1">
    <property type="entry name" value="FATTY ACID SYNTHASE"/>
    <property type="match status" value="1"/>
</dbReference>
<keyword evidence="3" id="KW-0597">Phosphoprotein</keyword>
<feature type="domain" description="Carrier" evidence="4">
    <location>
        <begin position="3702"/>
        <end position="3779"/>
    </location>
</feature>
<dbReference type="Gene3D" id="3.30.559.30">
    <property type="entry name" value="Nonribosomal peptide synthetase, condensation domain"/>
    <property type="match status" value="3"/>
</dbReference>
<dbReference type="Gene3D" id="1.10.1200.10">
    <property type="entry name" value="ACP-like"/>
    <property type="match status" value="3"/>
</dbReference>
<dbReference type="GO" id="GO:0043041">
    <property type="term" value="P:amino acid activation for nonribosomal peptide biosynthetic process"/>
    <property type="evidence" value="ECO:0007669"/>
    <property type="project" value="TreeGrafter"/>
</dbReference>
<dbReference type="UniPathway" id="UPA00011"/>
<dbReference type="Pfam" id="PF00501">
    <property type="entry name" value="AMP-binding"/>
    <property type="match status" value="4"/>
</dbReference>
<name>A0A840F4V3_9ACTN</name>
<dbReference type="InterPro" id="IPR025110">
    <property type="entry name" value="AMP-bd_C"/>
</dbReference>
<dbReference type="SUPFAM" id="SSF47336">
    <property type="entry name" value="ACP-like"/>
    <property type="match status" value="4"/>
</dbReference>
<evidence type="ECO:0000256" key="3">
    <source>
        <dbReference type="ARBA" id="ARBA00022553"/>
    </source>
</evidence>
<evidence type="ECO:0000256" key="2">
    <source>
        <dbReference type="ARBA" id="ARBA00022450"/>
    </source>
</evidence>
<comment type="cofactor">
    <cofactor evidence="1">
        <name>pantetheine 4'-phosphate</name>
        <dbReference type="ChEBI" id="CHEBI:47942"/>
    </cofactor>
</comment>
<dbReference type="InterPro" id="IPR045851">
    <property type="entry name" value="AMP-bd_C_sf"/>
</dbReference>
<dbReference type="CDD" id="cd19540">
    <property type="entry name" value="LCL_NRPS-like"/>
    <property type="match status" value="3"/>
</dbReference>
<dbReference type="NCBIfam" id="TIGR01733">
    <property type="entry name" value="AA-adenyl-dom"/>
    <property type="match status" value="4"/>
</dbReference>
<dbReference type="InterPro" id="IPR020845">
    <property type="entry name" value="AMP-binding_CS"/>
</dbReference>
<dbReference type="InterPro" id="IPR001031">
    <property type="entry name" value="Thioesterase"/>
</dbReference>
<evidence type="ECO:0000313" key="5">
    <source>
        <dbReference type="EMBL" id="MBB4135290.1"/>
    </source>
</evidence>
<proteinExistence type="predicted"/>
<dbReference type="Gene3D" id="3.30.300.30">
    <property type="match status" value="4"/>
</dbReference>
<dbReference type="NCBIfam" id="NF003417">
    <property type="entry name" value="PRK04813.1"/>
    <property type="match status" value="4"/>
</dbReference>
<dbReference type="SUPFAM" id="SSF52777">
    <property type="entry name" value="CoA-dependent acyltransferases"/>
    <property type="match status" value="6"/>
</dbReference>
<dbReference type="InterPro" id="IPR001242">
    <property type="entry name" value="Condensation_dom"/>
</dbReference>
<dbReference type="Gene3D" id="3.40.50.12780">
    <property type="entry name" value="N-terminal domain of ligase-like"/>
    <property type="match status" value="1"/>
</dbReference>
<reference evidence="5 6" key="1">
    <citation type="submission" date="2020-08" db="EMBL/GenBank/DDBJ databases">
        <title>Sequencing the genomes of 1000 actinobacteria strains.</title>
        <authorList>
            <person name="Klenk H.-P."/>
        </authorList>
    </citation>
    <scope>NUCLEOTIDE SEQUENCE [LARGE SCALE GENOMIC DNA]</scope>
    <source>
        <strain evidence="5 6">DSM 45298</strain>
    </source>
</reference>
<feature type="domain" description="Carrier" evidence="4">
    <location>
        <begin position="515"/>
        <end position="590"/>
    </location>
</feature>
<dbReference type="PROSITE" id="PS00012">
    <property type="entry name" value="PHOSPHOPANTETHEINE"/>
    <property type="match status" value="2"/>
</dbReference>
<dbReference type="PROSITE" id="PS50075">
    <property type="entry name" value="CARRIER"/>
    <property type="match status" value="4"/>
</dbReference>
<dbReference type="InterPro" id="IPR020806">
    <property type="entry name" value="PKS_PP-bd"/>
</dbReference>
<dbReference type="RefSeq" id="WP_183370350.1">
    <property type="nucleotide sequence ID" value="NZ_BAABHL010000127.1"/>
</dbReference>
<dbReference type="Gene3D" id="3.40.50.1820">
    <property type="entry name" value="alpha/beta hydrolase"/>
    <property type="match status" value="1"/>
</dbReference>
<evidence type="ECO:0000256" key="1">
    <source>
        <dbReference type="ARBA" id="ARBA00001957"/>
    </source>
</evidence>
<evidence type="ECO:0000313" key="6">
    <source>
        <dbReference type="Proteomes" id="UP000551501"/>
    </source>
</evidence>
<dbReference type="FunFam" id="3.40.50.12780:FF:000012">
    <property type="entry name" value="Non-ribosomal peptide synthetase"/>
    <property type="match status" value="2"/>
</dbReference>
<sequence length="4056" mass="426410">MTIPTPEEEKLNVSSEQTSPVATEPVALVFGGRRVPRAEFEARVAGLRRELIAAGVGPETAVGVQLERSVELLVAIHAVIAAGGHYVPLDASLPDERSRYMVATAGARIVLVPEADVDAAAERYRGLADVRIVDCSVAVVPAVEASLHEVTPVTGGTAAYTLFTSGSTGRPKGVTVSHEAIANRLEWMHEWYGLGADDVFVQKTPITFDVSVWELLLPIALGATLVIAEPGRHGDPEYMADLIETEAVTVVHFVPSMLSAFTDVLGDRLAALTGLRVLFTSGEALTAAVARPVLTALPGLALHNLYGPTEAAVDVTAQPVRTVDTGIPIGVPVPATTTYVLDPALELVPAGVPGELYLGGVQLARGYASRSDLTAERFVADPFGGPGDRLYRTGDLVRWNADGAIDYLGRTDFQVKLRGQRLELGEVEAAIAAAPGVVHAAATVVDAPGGQQLVGYLAPADVDVDAVSAQVADVLPEYMRPTAWVTLSAMPLGSSGKVDRRALPAPEFGTGEYVAPNGTAEHAVAALYADLLGLDRVSVVDSFFDLGGTSLSATRIAARVAGELGLAVTVRDVFDAPSVRDLVAAVADRAPAAEPVRRADPRPAHIPLSLPQQRMWFINRLDPTSGMYNIPVVLRITGPLDLGALRAAVCDVVVRHETLRTTFPDIDGRPFQLIAPADAVADRLDWRYVGSSADLVAAVTAGFSLADEWPIRVRILESARDEHVLAVVVHHIAADGESMRPLVGDLVTAYAAHAAGVSADVEPLPIQYADYAIWQREVLGSPDDPDSVVGRQLAYWSQRLDGLPDVLDLPTDRPRPQTATGAGAVVRFDVPAAVADGMTRLASRLGVTPYMVVHAALAVVLARLSGADDLAIGSPFAGRGQRALDPLVGMFVNTVVLRSRIDGDDTFAQLLAQIRDTDLEAFANADVPFESVVEAVDPVRSAAFAPLAQVWLSVETGDVETSPTVETNGLTVAPVDDGPVLAKVDLAVAVHTARAGRDWSGSITYATDLFDATRVDALAQRLVGVLAAVVADVDVAVGALDLLTDVERAQIRDWSGETSYRANQVGTGTLADLLEHVEPGLLARPAIIDGDRTMDYRELTARTNVLARRLIALGVGPDSAVAVSTPRSIEMMLALHAVIAAGGHFVPVAIDAPADRARYIVETTGARVVIVAAHASGVAAWADGVAEIVEVDASAPLVGDASMITDADRTARLSVDDAMYTIFTSGSTGRPKGVTVAHRGAMAMLHADHRDHGFTADDVVLAVLDFTFDPSVLDLFRPTISGGTLVLVGQGEQRDPWALRRYVADHRVTSMMVVPSMLAVMLTELSDDELATMRSIRTVQVGGEALVPSVADAMHRAWPQATLHNQYGPTETVIYSTIAEVGSGLHTVPIGRPTPHATAHILDTRLRPVPVGAPGELYLGGSQMARGYTARPDLTAERFVADPAGPPGSRMYRTGDVVRWASDGQIEYLGRVDFQVKLRGQRIELGEIEAVIAGATGVREVSAAVVDAPTGGQVLVAYVVALDGVTVADLRDHAADGLLPFMRPAVWTMLDEMPVNAAGKVDRKRLPEPDFTGHDYVPPAGRREELVAAVFADLLGVDRVGVTESFFDLGGTSLIAARLAARTAAALGTDVGVRDVFDAPSVRELVAATAGRSPALPPVTVVSPRPARVPLSLQQQRMWFINRFAPDDRTYDLTNTLRLTGPLDVDALRAAFVDLVVRHEVLRTSFPAVDGVPQQLVADPDTVASRLDFAYGPRAVETFDLAVDWPIRIRLEEVAADDHVLEIVLHHIAADGESLRPLIADLVAAYLARRDGAAPAFAPLPVQFADYAVWQRTVLGSPEDPTSVIGRQLDHWRTALDGVPDLLELPYDRPRPRVASGVGATAAFTLDESVARRVGDVAARTGATPFMVLHAALATFLARMSATDDIVVSTPVAGRGHAELDPLIGMFVGTLALRTRVDLGESFADLVARTRTDALAAFENADVPFETVVDAVNPVRSEAFAPLAQVMLTLDPGAAASDVEIAVGDLAFEGVESESTPAQVDLTFMITTAATGDWQGALVYASELFDPSTADALAGRFVELLDGLTADPAGAVGDVVFLDAADRAATARLERGADRHLPVEDLASAVAAAVAAHPDREALRFTGRSVDYREFGARVNTLARELIAAGVGPDVAVAVCLPRSVELMVAIHAIVAAGGQYVPVDTAAPAERAEYMLSTAGASIVLVHAGEPVPGPVVGLDDDVRVIAVDASIEVDPATPPITSRERLGALTPAHAAYTIFTSGSTGRPKGVTLPHEAVVNRLRWGLHELPIDADDLVVLKTPYTFDCSVAELFAPLIQGSRLLIAEADGHLDPVYMAELIAAERATMVHFVPSMLSVFLELAGPERLARLDSVRIVSTTGEALPPSVAADTRAAMPAALLYNLYGPTEAAVEITYARLDEVGDVVPIGVPVWNSTAYVLDGRLNPVAAGVPGELYVGGVQLARGYAARPDLTADRFLADPFGPSGSRMYRTGDLVRRNLDGELEYLGRTDFQVKLRGQRIELGEIEAAIAQAPGVVHVSVTVAAAPDGGEHLVAYVAGTPAQPLDLDVIRTAIEAPLPEYMRPTVWMPLQEIPLNSAGKLDRKALPAPEFTAGDLVAPATADEQAVAAVFAEVLGAAEIGVTDSFFDLGGNSLSAMRLAARAGEALDTQISVRDVFDAPTVRELVAATVAAGRGRSLPAIVRVTPRPERIPLAYAQQRMWVVNRLDPSSGMYNIPAVLRLTGPLEVDALRAAVGDVVSRHEILRTRFPANDGQPYQQITPVGQALGELDWAIVDGQDSVDAAVTAGFDLTRDHPIRVRLWPVGDGEHVLAVVAHHIAADGESMTPLVGDLVAAYAARVQGAVPGFDPLEVQIADHAIWQRTHLGDPDDASSVIGGQLDYWTTRLAGLPAVIDLPADRPRPAVASGRGESVGFEIPADVVEGVARIAADARSTVFIAVHTALSVLLSRLSGTDDIAIGTPIAGRGDPVLAPLVGMFVNMLTLRTGIDPTRGFADLLAQTHAADVEAFAHADIPFEEIVDALDVERTQAFAPLAQVWLTLDEVREHEQADTDLPLAVEPLEIGNAPAKVDLQLHVGIAPTGAWRGGILYATDLFDASTMRSFADRFVEVLRAVVADPTVAVGDIELGGTAGLVPVSGGAPAAPVLLADLFDAAVRRAPDAVAVLGPSASLGTGSADSSATYAELDAAANRLARWLIGRGVGPEARVALALPRSVELLTAIWAVAKTGGAYVPIDPDYPADRVAGMIADSGAVLGLVAGAASLPGDGFDWIDVASVDTTTLSDAPLTAADRRAPVRPENLAYLIYTSGSTGRPKAVAVTHSGLANFAREEAMRLGAADGAVVLGFASPSFDASVLEYLLATVTAGTLAYRPSTAVGGRELESFIAAHAVTHTFLTPSVLATLDPAAVPTLVSIAAGGEAVPQAIVDRWAGVTALHNLYGPTETTIGITIGEPMRTGEPVRLGGPIGGVDLLVLDARLRPVPTGVPGELYVSGPALSRGYLDRPGLTAERFVADPYGGAGDRLYRTGDVVRWVIVDGAPSLEYTGRSDDQIKLRGLRIELGEIESVLTRHPDVASAVVVGVGSSDPSTSPGTGSVATALAAYVVPAADGVVDPIALAAFLSEDLPTHMVPSTITVLHALPLTPVGKLDKRALPKPDDSARVGETVEFVTPAGETEIAVAQVFADVLDVDVHQVSASAGFFDLGGNSLAAARVASRLRDATGVDVELSWLFADATVAGLARRIAGRTVGVNSVLIGLRTSGARAPLFCVHPAGGLAWFFGGLVPYLPDRPVYGLQDPHVVAGEEPIVDVPALAARYVNEIRAVQPDGPYHLLGWSIGGTLAYEMARQLREAGQAVAYLGVMDASLTAAESVGPEAAASATDTVADLLGGWRDLFDLGDDVHASSAEEVAAVVRAQIAGMGLLAEEQVEAIMTSFATSGRMLEGYRPGRYRGDVHFFTATADKPDPASFRADWAAHVDGVVANVDVPTHHLGMADAAALAVIGPVIAQTLDVPGVDARDRPGMID</sequence>
<dbReference type="GO" id="GO:0009239">
    <property type="term" value="P:enterobactin biosynthetic process"/>
    <property type="evidence" value="ECO:0007669"/>
    <property type="project" value="TreeGrafter"/>
</dbReference>
<keyword evidence="6" id="KW-1185">Reference proteome</keyword>
<dbReference type="SUPFAM" id="SSF56801">
    <property type="entry name" value="Acetyl-CoA synthetase-like"/>
    <property type="match status" value="4"/>
</dbReference>